<accession>K5V1J8</accession>
<keyword evidence="1" id="KW-0732">Signal</keyword>
<gene>
    <name evidence="2" type="ORF">PHACADRAFT_253429</name>
</gene>
<dbReference type="GeneID" id="18915770"/>
<feature type="signal peptide" evidence="1">
    <location>
        <begin position="1"/>
        <end position="20"/>
    </location>
</feature>
<dbReference type="OrthoDB" id="3362246at2759"/>
<reference evidence="2 3" key="1">
    <citation type="journal article" date="2012" name="BMC Genomics">
        <title>Comparative genomics of the white-rot fungi, Phanerochaete carnosa and P. chrysosporium, to elucidate the genetic basis of the distinct wood types they colonize.</title>
        <authorList>
            <person name="Suzuki H."/>
            <person name="MacDonald J."/>
            <person name="Syed K."/>
            <person name="Salamov A."/>
            <person name="Hori C."/>
            <person name="Aerts A."/>
            <person name="Henrissat B."/>
            <person name="Wiebenga A."/>
            <person name="vanKuyk P.A."/>
            <person name="Barry K."/>
            <person name="Lindquist E."/>
            <person name="LaButti K."/>
            <person name="Lapidus A."/>
            <person name="Lucas S."/>
            <person name="Coutinho P."/>
            <person name="Gong Y."/>
            <person name="Samejima M."/>
            <person name="Mahadevan R."/>
            <person name="Abou-Zaid M."/>
            <person name="de Vries R.P."/>
            <person name="Igarashi K."/>
            <person name="Yadav J.S."/>
            <person name="Grigoriev I.V."/>
            <person name="Master E.R."/>
        </authorList>
    </citation>
    <scope>NUCLEOTIDE SEQUENCE [LARGE SCALE GENOMIC DNA]</scope>
    <source>
        <strain evidence="2 3">HHB-10118-sp</strain>
    </source>
</reference>
<name>K5V1J8_PHACS</name>
<protein>
    <submittedName>
        <fullName evidence="2">Uncharacterized protein</fullName>
    </submittedName>
</protein>
<dbReference type="AlphaFoldDB" id="K5V1J8"/>
<proteinExistence type="predicted"/>
<evidence type="ECO:0000313" key="3">
    <source>
        <dbReference type="Proteomes" id="UP000008370"/>
    </source>
</evidence>
<dbReference type="InParanoid" id="K5V1J8"/>
<evidence type="ECO:0000256" key="1">
    <source>
        <dbReference type="SAM" id="SignalP"/>
    </source>
</evidence>
<organism evidence="2 3">
    <name type="scientific">Phanerochaete carnosa (strain HHB-10118-sp)</name>
    <name type="common">White-rot fungus</name>
    <name type="synonym">Peniophora carnosa</name>
    <dbReference type="NCBI Taxonomy" id="650164"/>
    <lineage>
        <taxon>Eukaryota</taxon>
        <taxon>Fungi</taxon>
        <taxon>Dikarya</taxon>
        <taxon>Basidiomycota</taxon>
        <taxon>Agaricomycotina</taxon>
        <taxon>Agaricomycetes</taxon>
        <taxon>Polyporales</taxon>
        <taxon>Phanerochaetaceae</taxon>
        <taxon>Phanerochaete</taxon>
    </lineage>
</organism>
<dbReference type="PANTHER" id="PTHR37487:SF2">
    <property type="entry name" value="EXPRESSED PROTEIN"/>
    <property type="match status" value="1"/>
</dbReference>
<dbReference type="EMBL" id="JH930471">
    <property type="protein sequence ID" value="EKM56361.1"/>
    <property type="molecule type" value="Genomic_DNA"/>
</dbReference>
<dbReference type="PANTHER" id="PTHR37487">
    <property type="entry name" value="CHROMOSOME 1, WHOLE GENOME SHOTGUN SEQUENCE"/>
    <property type="match status" value="1"/>
</dbReference>
<keyword evidence="3" id="KW-1185">Reference proteome</keyword>
<sequence>MKNALLALFTVFASAGLVAAQFQINTPDNLIECVPSLITWINGDSPFTLVIHEPDANGHIIQEFSDLTSRSFTWSTDVSAGTTVGFSLRDRSGAEAQSAPVTILAGSSTSCIA</sequence>
<dbReference type="Proteomes" id="UP000008370">
    <property type="component" value="Unassembled WGS sequence"/>
</dbReference>
<dbReference type="RefSeq" id="XP_007394212.1">
    <property type="nucleotide sequence ID" value="XM_007394150.1"/>
</dbReference>
<feature type="chain" id="PRO_5003887724" evidence="1">
    <location>
        <begin position="21"/>
        <end position="113"/>
    </location>
</feature>
<evidence type="ECO:0000313" key="2">
    <source>
        <dbReference type="EMBL" id="EKM56361.1"/>
    </source>
</evidence>
<dbReference type="KEGG" id="pco:PHACADRAFT_253429"/>
<dbReference type="HOGENOM" id="CLU_063099_4_1_1"/>